<dbReference type="EMBL" id="JAPDMQ010000427">
    <property type="protein sequence ID" value="KAK0524894.1"/>
    <property type="molecule type" value="Genomic_DNA"/>
</dbReference>
<dbReference type="PANTHER" id="PTHR11802:SF479">
    <property type="entry name" value="CARBOXYPEPTIDASE"/>
    <property type="match status" value="1"/>
</dbReference>
<evidence type="ECO:0000313" key="8">
    <source>
        <dbReference type="Proteomes" id="UP001176521"/>
    </source>
</evidence>
<dbReference type="Proteomes" id="UP001176521">
    <property type="component" value="Unassembled WGS sequence"/>
</dbReference>
<keyword evidence="2" id="KW-0121">Carboxypeptidase</keyword>
<dbReference type="Gene3D" id="3.40.50.1820">
    <property type="entry name" value="alpha/beta hydrolase"/>
    <property type="match status" value="1"/>
</dbReference>
<dbReference type="GO" id="GO:0004185">
    <property type="term" value="F:serine-type carboxypeptidase activity"/>
    <property type="evidence" value="ECO:0007669"/>
    <property type="project" value="InterPro"/>
</dbReference>
<evidence type="ECO:0008006" key="9">
    <source>
        <dbReference type="Google" id="ProtNLM"/>
    </source>
</evidence>
<keyword evidence="4" id="KW-0378">Hydrolase</keyword>
<evidence type="ECO:0000256" key="4">
    <source>
        <dbReference type="ARBA" id="ARBA00022801"/>
    </source>
</evidence>
<dbReference type="InterPro" id="IPR029058">
    <property type="entry name" value="AB_hydrolase_fold"/>
</dbReference>
<feature type="chain" id="PRO_5042883862" description="Carboxypeptidase" evidence="6">
    <location>
        <begin position="24"/>
        <end position="480"/>
    </location>
</feature>
<dbReference type="PRINTS" id="PR00724">
    <property type="entry name" value="CRBOXYPTASEC"/>
</dbReference>
<protein>
    <recommendedName>
        <fullName evidence="9">Carboxypeptidase</fullName>
    </recommendedName>
</protein>
<proteinExistence type="inferred from homology"/>
<evidence type="ECO:0000313" key="7">
    <source>
        <dbReference type="EMBL" id="KAK0524894.1"/>
    </source>
</evidence>
<gene>
    <name evidence="7" type="ORF">OC842_005682</name>
</gene>
<evidence type="ECO:0000256" key="1">
    <source>
        <dbReference type="ARBA" id="ARBA00009431"/>
    </source>
</evidence>
<name>A0AAN6JIS0_9BASI</name>
<dbReference type="Pfam" id="PF00450">
    <property type="entry name" value="Peptidase_S10"/>
    <property type="match status" value="1"/>
</dbReference>
<evidence type="ECO:0000256" key="3">
    <source>
        <dbReference type="ARBA" id="ARBA00022670"/>
    </source>
</evidence>
<accession>A0AAN6JIS0</accession>
<reference evidence="7" key="1">
    <citation type="journal article" date="2023" name="PhytoFront">
        <title>Draft Genome Resources of Seven Strains of Tilletia horrida, Causal Agent of Kernel Smut of Rice.</title>
        <authorList>
            <person name="Khanal S."/>
            <person name="Antony Babu S."/>
            <person name="Zhou X.G."/>
        </authorList>
    </citation>
    <scope>NUCLEOTIDE SEQUENCE</scope>
    <source>
        <strain evidence="7">TX3</strain>
    </source>
</reference>
<comment type="caution">
    <text evidence="7">The sequence shown here is derived from an EMBL/GenBank/DDBJ whole genome shotgun (WGS) entry which is preliminary data.</text>
</comment>
<keyword evidence="5" id="KW-0325">Glycoprotein</keyword>
<organism evidence="7 8">
    <name type="scientific">Tilletia horrida</name>
    <dbReference type="NCBI Taxonomy" id="155126"/>
    <lineage>
        <taxon>Eukaryota</taxon>
        <taxon>Fungi</taxon>
        <taxon>Dikarya</taxon>
        <taxon>Basidiomycota</taxon>
        <taxon>Ustilaginomycotina</taxon>
        <taxon>Exobasidiomycetes</taxon>
        <taxon>Tilletiales</taxon>
        <taxon>Tilletiaceae</taxon>
        <taxon>Tilletia</taxon>
    </lineage>
</organism>
<dbReference type="PANTHER" id="PTHR11802">
    <property type="entry name" value="SERINE PROTEASE FAMILY S10 SERINE CARBOXYPEPTIDASE"/>
    <property type="match status" value="1"/>
</dbReference>
<dbReference type="SUPFAM" id="SSF53474">
    <property type="entry name" value="alpha/beta-Hydrolases"/>
    <property type="match status" value="1"/>
</dbReference>
<keyword evidence="3" id="KW-0645">Protease</keyword>
<evidence type="ECO:0000256" key="5">
    <source>
        <dbReference type="ARBA" id="ARBA00023180"/>
    </source>
</evidence>
<dbReference type="InterPro" id="IPR001563">
    <property type="entry name" value="Peptidase_S10"/>
</dbReference>
<keyword evidence="8" id="KW-1185">Reference proteome</keyword>
<keyword evidence="6" id="KW-0732">Signal</keyword>
<dbReference type="AlphaFoldDB" id="A0AAN6JIS0"/>
<comment type="similarity">
    <text evidence="1">Belongs to the peptidase S10 family.</text>
</comment>
<sequence>MLVLSRIAAVLGLVLAVIKFTNATFANPKAAEYKVPKRVPGIPFALNDSYAGYVPVAKNDSSRAIYFWMFPAEKPTRNTILWLQGGPGCSGLQGAFQETGPFTLAYNSSTVVKNPHSWSSVANLIYVDQPIGTGLSKGSTRIKDETGLSGELIGFLEGFFSVFTELKGTSLWLAGESFGGKYAFYLADAIYNRPAAVNAAAGINLQGLATIDATLGDARLLSDIPSVAFAKAHHRDLKLSKAFLVNVTKDARKYGIYDYMDKHLTYPPSGPLPRPAIFDSGDIDYQPWSDIYGEAQTRVGPSFNLYNIMPKFSWWPFTDPLGQSPTDGHSADNFVNKVKGFKAAINADPSITYYACTRQKVFRYKVDLSAPPAGPLMNSVLERNQRTLIQHGLLDFLYLANGTRMILQNATWGGQQGFQSRPNQQLLVNGKPGGIFHSERKVAYIEYNSAGHQIPTYQPAAALKAIKYLIGDIGLQDLGK</sequence>
<feature type="signal peptide" evidence="6">
    <location>
        <begin position="1"/>
        <end position="23"/>
    </location>
</feature>
<dbReference type="GO" id="GO:0006508">
    <property type="term" value="P:proteolysis"/>
    <property type="evidence" value="ECO:0007669"/>
    <property type="project" value="UniProtKB-KW"/>
</dbReference>
<evidence type="ECO:0000256" key="6">
    <source>
        <dbReference type="SAM" id="SignalP"/>
    </source>
</evidence>
<evidence type="ECO:0000256" key="2">
    <source>
        <dbReference type="ARBA" id="ARBA00022645"/>
    </source>
</evidence>